<dbReference type="EMBL" id="CAMAPD010000017">
    <property type="protein sequence ID" value="CAH9064679.1"/>
    <property type="molecule type" value="Genomic_DNA"/>
</dbReference>
<dbReference type="InterPro" id="IPR016088">
    <property type="entry name" value="Chalcone_isomerase_3-sand"/>
</dbReference>
<dbReference type="Pfam" id="PF16036">
    <property type="entry name" value="Chalcone_3"/>
    <property type="match status" value="1"/>
</dbReference>
<name>A0A9W4R261_9GAMM</name>
<dbReference type="Proteomes" id="UP001152467">
    <property type="component" value="Unassembled WGS sequence"/>
</dbReference>
<organism evidence="2 4">
    <name type="scientific">Pseudoalteromonas holothuriae</name>
    <dbReference type="NCBI Taxonomy" id="2963714"/>
    <lineage>
        <taxon>Bacteria</taxon>
        <taxon>Pseudomonadati</taxon>
        <taxon>Pseudomonadota</taxon>
        <taxon>Gammaproteobacteria</taxon>
        <taxon>Alteromonadales</taxon>
        <taxon>Pseudoalteromonadaceae</taxon>
        <taxon>Pseudoalteromonas</taxon>
    </lineage>
</organism>
<evidence type="ECO:0000313" key="3">
    <source>
        <dbReference type="EMBL" id="CAH9064679.1"/>
    </source>
</evidence>
<accession>A0A9W4R261</accession>
<evidence type="ECO:0000259" key="1">
    <source>
        <dbReference type="Pfam" id="PF16036"/>
    </source>
</evidence>
<evidence type="ECO:0000313" key="5">
    <source>
        <dbReference type="Proteomes" id="UP001152485"/>
    </source>
</evidence>
<dbReference type="RefSeq" id="WP_261594483.1">
    <property type="nucleotide sequence ID" value="NZ_CAMAPC010000016.1"/>
</dbReference>
<comment type="caution">
    <text evidence="2">The sequence shown here is derived from an EMBL/GenBank/DDBJ whole genome shotgun (WGS) entry which is preliminary data.</text>
</comment>
<feature type="domain" description="Chalcone isomerase" evidence="1">
    <location>
        <begin position="41"/>
        <end position="167"/>
    </location>
</feature>
<dbReference type="AlphaFoldDB" id="A0A9W4R261"/>
<dbReference type="EMBL" id="CAMAPC010000016">
    <property type="protein sequence ID" value="CAH9063729.1"/>
    <property type="molecule type" value="Genomic_DNA"/>
</dbReference>
<dbReference type="Proteomes" id="UP001152485">
    <property type="component" value="Unassembled WGS sequence"/>
</dbReference>
<dbReference type="Gene3D" id="3.50.70.10">
    <property type="match status" value="1"/>
</dbReference>
<keyword evidence="4" id="KW-1185">Reference proteome</keyword>
<sequence length="170" mass="19485">MNIKLLLIGFLLLAPFTKASISQKLLLSSEPVGGSPTLSYLFWDVYKATLYAPNGEFDISQPFVLKLHYLRDLKGEDIAARSIEEIKKQGFKDKQRLSMWLDKMQAIFPDVTDGTELYGERTQQGTSRFYLRDSFIGEVEDTLFTEKFFAIWLAKSTSEPNMRKALLNLK</sequence>
<protein>
    <recommendedName>
        <fullName evidence="1">Chalcone isomerase domain-containing protein</fullName>
    </recommendedName>
</protein>
<evidence type="ECO:0000313" key="4">
    <source>
        <dbReference type="Proteomes" id="UP001152467"/>
    </source>
</evidence>
<dbReference type="InterPro" id="IPR016087">
    <property type="entry name" value="Chalcone_isomerase"/>
</dbReference>
<proteinExistence type="predicted"/>
<reference evidence="2 5" key="1">
    <citation type="submission" date="2022-07" db="EMBL/GenBank/DDBJ databases">
        <authorList>
            <person name="Criscuolo A."/>
        </authorList>
    </citation>
    <scope>NUCLEOTIDE SEQUENCE</scope>
    <source>
        <strain evidence="5">CIP 111951</strain>
        <strain evidence="2">CIP111854</strain>
        <strain evidence="3">CIP111951</strain>
    </source>
</reference>
<evidence type="ECO:0000313" key="2">
    <source>
        <dbReference type="EMBL" id="CAH9063729.1"/>
    </source>
</evidence>
<gene>
    <name evidence="2" type="ORF">PSECIP111854_03281</name>
    <name evidence="3" type="ORF">PSECIP111951_03192</name>
</gene>